<reference evidence="2" key="1">
    <citation type="submission" date="2014-03" db="EMBL/GenBank/DDBJ databases">
        <title>The sialotranscriptome of Amblyomma triste, Amblyomma parvum and Amblyomma cajennense ticks, uncovered by 454-based RNA-seq.</title>
        <authorList>
            <person name="Garcia G.R."/>
            <person name="Gardinassi L.G."/>
            <person name="Ribeiro J.M."/>
            <person name="Anatriello E."/>
            <person name="Ferreira B.R."/>
            <person name="Moreira H.N."/>
            <person name="Mafra C."/>
            <person name="Olegario M.M."/>
            <person name="Szabo P.J."/>
            <person name="Miranda-Santos I.K."/>
            <person name="Maruyama S.R."/>
        </authorList>
    </citation>
    <scope>NUCLEOTIDE SEQUENCE</scope>
    <source>
        <strain evidence="2">Mato Grasso do Sul</strain>
        <tissue evidence="2">Salivary glands</tissue>
    </source>
</reference>
<dbReference type="AlphaFoldDB" id="A0A023G1V1"/>
<evidence type="ECO:0000256" key="1">
    <source>
        <dbReference type="SAM" id="SignalP"/>
    </source>
</evidence>
<protein>
    <submittedName>
        <fullName evidence="2">Putative secreted protein</fullName>
    </submittedName>
</protein>
<proteinExistence type="evidence at transcript level"/>
<accession>A0A023G1V1</accession>
<sequence>MTKYSMLLAFVPALVATDVQEVWAAHAPFSSFSAMRPASARSMRRLNVCSVPPRGQLAWRELWISAPPRRASHLHKNKQVMNLLTPPFGRLMCRSCIQLLSCRQGTRPPPLRAQVLHPL</sequence>
<keyword evidence="1" id="KW-0732">Signal</keyword>
<name>A0A023G1V1_AMBTT</name>
<evidence type="ECO:0000313" key="2">
    <source>
        <dbReference type="EMBL" id="JAC27744.1"/>
    </source>
</evidence>
<organism evidence="2">
    <name type="scientific">Amblyomma triste</name>
    <name type="common">Neotropical tick</name>
    <dbReference type="NCBI Taxonomy" id="251400"/>
    <lineage>
        <taxon>Eukaryota</taxon>
        <taxon>Metazoa</taxon>
        <taxon>Ecdysozoa</taxon>
        <taxon>Arthropoda</taxon>
        <taxon>Chelicerata</taxon>
        <taxon>Arachnida</taxon>
        <taxon>Acari</taxon>
        <taxon>Parasitiformes</taxon>
        <taxon>Ixodida</taxon>
        <taxon>Ixodoidea</taxon>
        <taxon>Ixodidae</taxon>
        <taxon>Amblyomminae</taxon>
        <taxon>Amblyomma</taxon>
    </lineage>
</organism>
<dbReference type="EMBL" id="GBBM01007674">
    <property type="protein sequence ID" value="JAC27744.1"/>
    <property type="molecule type" value="mRNA"/>
</dbReference>
<feature type="signal peptide" evidence="1">
    <location>
        <begin position="1"/>
        <end position="24"/>
    </location>
</feature>
<feature type="chain" id="PRO_5001516551" evidence="1">
    <location>
        <begin position="25"/>
        <end position="119"/>
    </location>
</feature>